<dbReference type="AlphaFoldDB" id="X0SDY7"/>
<comment type="similarity">
    <text evidence="3">Belongs to the class-II aminoacyl-tRNA synthetase family. Type-1 seryl-tRNA synthetase subfamily.</text>
</comment>
<dbReference type="HAMAP" id="MF_00176">
    <property type="entry name" value="Ser_tRNA_synth_type1"/>
    <property type="match status" value="1"/>
</dbReference>
<evidence type="ECO:0000256" key="2">
    <source>
        <dbReference type="ARBA" id="ARBA00005045"/>
    </source>
</evidence>
<dbReference type="InterPro" id="IPR015866">
    <property type="entry name" value="Ser-tRNA-synth_1_N"/>
</dbReference>
<keyword evidence="16" id="KW-0175">Coiled coil</keyword>
<dbReference type="PANTHER" id="PTHR43697:SF1">
    <property type="entry name" value="SERINE--TRNA LIGASE"/>
    <property type="match status" value="1"/>
</dbReference>
<keyword evidence="9" id="KW-0648">Protein biosynthesis</keyword>
<dbReference type="Pfam" id="PF00587">
    <property type="entry name" value="tRNA-synt_2b"/>
    <property type="match status" value="1"/>
</dbReference>
<keyword evidence="7" id="KW-0547">Nucleotide-binding</keyword>
<evidence type="ECO:0000256" key="7">
    <source>
        <dbReference type="ARBA" id="ARBA00022741"/>
    </source>
</evidence>
<comment type="pathway">
    <text evidence="2">Aminoacyl-tRNA biosynthesis; selenocysteinyl-tRNA(Sec) biosynthesis; L-seryl-tRNA(Sec) from L-serine and tRNA(Sec): step 1/1.</text>
</comment>
<evidence type="ECO:0000256" key="5">
    <source>
        <dbReference type="ARBA" id="ARBA00022490"/>
    </source>
</evidence>
<dbReference type="InterPro" id="IPR002317">
    <property type="entry name" value="Ser-tRNA-ligase_type_1"/>
</dbReference>
<dbReference type="NCBIfam" id="TIGR00414">
    <property type="entry name" value="serS"/>
    <property type="match status" value="1"/>
</dbReference>
<dbReference type="PRINTS" id="PR00981">
    <property type="entry name" value="TRNASYNTHSER"/>
</dbReference>
<keyword evidence="6" id="KW-0436">Ligase</keyword>
<comment type="catalytic activity">
    <reaction evidence="15">
        <text>tRNA(Ser) + L-serine + ATP = L-seryl-tRNA(Ser) + AMP + diphosphate + H(+)</text>
        <dbReference type="Rhea" id="RHEA:12292"/>
        <dbReference type="Rhea" id="RHEA-COMP:9669"/>
        <dbReference type="Rhea" id="RHEA-COMP:9703"/>
        <dbReference type="ChEBI" id="CHEBI:15378"/>
        <dbReference type="ChEBI" id="CHEBI:30616"/>
        <dbReference type="ChEBI" id="CHEBI:33019"/>
        <dbReference type="ChEBI" id="CHEBI:33384"/>
        <dbReference type="ChEBI" id="CHEBI:78442"/>
        <dbReference type="ChEBI" id="CHEBI:78533"/>
        <dbReference type="ChEBI" id="CHEBI:456215"/>
        <dbReference type="EC" id="6.1.1.11"/>
    </reaction>
</comment>
<feature type="coiled-coil region" evidence="16">
    <location>
        <begin position="22"/>
        <end position="94"/>
    </location>
</feature>
<feature type="non-terminal residue" evidence="18">
    <location>
        <position position="1"/>
    </location>
</feature>
<evidence type="ECO:0000256" key="15">
    <source>
        <dbReference type="ARBA" id="ARBA00048823"/>
    </source>
</evidence>
<evidence type="ECO:0000256" key="16">
    <source>
        <dbReference type="SAM" id="Coils"/>
    </source>
</evidence>
<evidence type="ECO:0000256" key="11">
    <source>
        <dbReference type="ARBA" id="ARBA00031113"/>
    </source>
</evidence>
<evidence type="ECO:0000256" key="3">
    <source>
        <dbReference type="ARBA" id="ARBA00010728"/>
    </source>
</evidence>
<evidence type="ECO:0000259" key="17">
    <source>
        <dbReference type="PROSITE" id="PS50862"/>
    </source>
</evidence>
<dbReference type="PIRSF" id="PIRSF001529">
    <property type="entry name" value="Ser-tRNA-synth_IIa"/>
    <property type="match status" value="1"/>
</dbReference>
<dbReference type="InterPro" id="IPR042103">
    <property type="entry name" value="SerRS_1_N_sf"/>
</dbReference>
<dbReference type="EMBL" id="BARS01000188">
    <property type="protein sequence ID" value="GAF73346.1"/>
    <property type="molecule type" value="Genomic_DNA"/>
</dbReference>
<dbReference type="InterPro" id="IPR033729">
    <property type="entry name" value="SerRS_core"/>
</dbReference>
<dbReference type="SUPFAM" id="SSF55681">
    <property type="entry name" value="Class II aaRS and biotin synthetases"/>
    <property type="match status" value="1"/>
</dbReference>
<keyword evidence="8" id="KW-0067">ATP-binding</keyword>
<evidence type="ECO:0000313" key="18">
    <source>
        <dbReference type="EMBL" id="GAF73346.1"/>
    </source>
</evidence>
<comment type="catalytic activity">
    <reaction evidence="14">
        <text>tRNA(Sec) + L-serine + ATP = L-seryl-tRNA(Sec) + AMP + diphosphate + H(+)</text>
        <dbReference type="Rhea" id="RHEA:42580"/>
        <dbReference type="Rhea" id="RHEA-COMP:9742"/>
        <dbReference type="Rhea" id="RHEA-COMP:10128"/>
        <dbReference type="ChEBI" id="CHEBI:15378"/>
        <dbReference type="ChEBI" id="CHEBI:30616"/>
        <dbReference type="ChEBI" id="CHEBI:33019"/>
        <dbReference type="ChEBI" id="CHEBI:33384"/>
        <dbReference type="ChEBI" id="CHEBI:78442"/>
        <dbReference type="ChEBI" id="CHEBI:78533"/>
        <dbReference type="ChEBI" id="CHEBI:456215"/>
        <dbReference type="EC" id="6.1.1.11"/>
    </reaction>
</comment>
<dbReference type="InterPro" id="IPR010978">
    <property type="entry name" value="tRNA-bd_arm"/>
</dbReference>
<dbReference type="InterPro" id="IPR002314">
    <property type="entry name" value="aa-tRNA-synt_IIb"/>
</dbReference>
<dbReference type="CDD" id="cd00770">
    <property type="entry name" value="SerRS_core"/>
    <property type="match status" value="1"/>
</dbReference>
<protein>
    <recommendedName>
        <fullName evidence="13">Serine--tRNA ligase</fullName>
        <ecNumber evidence="4">6.1.1.11</ecNumber>
    </recommendedName>
    <alternativeName>
        <fullName evidence="11">Seryl-tRNA synthetase</fullName>
    </alternativeName>
    <alternativeName>
        <fullName evidence="12">Seryl-tRNA(Ser/Sec) synthetase</fullName>
    </alternativeName>
</protein>
<dbReference type="Pfam" id="PF02403">
    <property type="entry name" value="Seryl_tRNA_N"/>
    <property type="match status" value="1"/>
</dbReference>
<dbReference type="GO" id="GO:0005737">
    <property type="term" value="C:cytoplasm"/>
    <property type="evidence" value="ECO:0007669"/>
    <property type="project" value="UniProtKB-SubCell"/>
</dbReference>
<evidence type="ECO:0000256" key="13">
    <source>
        <dbReference type="ARBA" id="ARBA00039158"/>
    </source>
</evidence>
<dbReference type="Gene3D" id="1.10.287.40">
    <property type="entry name" value="Serine-tRNA synthetase, tRNA binding domain"/>
    <property type="match status" value="1"/>
</dbReference>
<dbReference type="GO" id="GO:0006434">
    <property type="term" value="P:seryl-tRNA aminoacylation"/>
    <property type="evidence" value="ECO:0007669"/>
    <property type="project" value="InterPro"/>
</dbReference>
<accession>X0SDY7</accession>
<evidence type="ECO:0000256" key="8">
    <source>
        <dbReference type="ARBA" id="ARBA00022840"/>
    </source>
</evidence>
<dbReference type="EC" id="6.1.1.11" evidence="4"/>
<dbReference type="GO" id="GO:0004828">
    <property type="term" value="F:serine-tRNA ligase activity"/>
    <property type="evidence" value="ECO:0007669"/>
    <property type="project" value="UniProtKB-EC"/>
</dbReference>
<proteinExistence type="inferred from homology"/>
<comment type="subcellular location">
    <subcellularLocation>
        <location evidence="1">Cytoplasm</location>
    </subcellularLocation>
</comment>
<dbReference type="InterPro" id="IPR006195">
    <property type="entry name" value="aa-tRNA-synth_II"/>
</dbReference>
<reference evidence="18" key="1">
    <citation type="journal article" date="2014" name="Front. Microbiol.">
        <title>High frequency of phylogenetically diverse reductive dehalogenase-homologous genes in deep subseafloor sedimentary metagenomes.</title>
        <authorList>
            <person name="Kawai M."/>
            <person name="Futagami T."/>
            <person name="Toyoda A."/>
            <person name="Takaki Y."/>
            <person name="Nishi S."/>
            <person name="Hori S."/>
            <person name="Arai W."/>
            <person name="Tsubouchi T."/>
            <person name="Morono Y."/>
            <person name="Uchiyama I."/>
            <person name="Ito T."/>
            <person name="Fujiyama A."/>
            <person name="Inagaki F."/>
            <person name="Takami H."/>
        </authorList>
    </citation>
    <scope>NUCLEOTIDE SEQUENCE</scope>
    <source>
        <strain evidence="18">Expedition CK06-06</strain>
    </source>
</reference>
<dbReference type="GO" id="GO:0005524">
    <property type="term" value="F:ATP binding"/>
    <property type="evidence" value="ECO:0007669"/>
    <property type="project" value="UniProtKB-KW"/>
</dbReference>
<evidence type="ECO:0000256" key="1">
    <source>
        <dbReference type="ARBA" id="ARBA00004496"/>
    </source>
</evidence>
<gene>
    <name evidence="18" type="ORF">S01H1_00524</name>
</gene>
<organism evidence="18">
    <name type="scientific">marine sediment metagenome</name>
    <dbReference type="NCBI Taxonomy" id="412755"/>
    <lineage>
        <taxon>unclassified sequences</taxon>
        <taxon>metagenomes</taxon>
        <taxon>ecological metagenomes</taxon>
    </lineage>
</organism>
<sequence length="415" mass="47749">ENADFIIKKIKARGIKLSLDKFIKLSQEKKNYLIKIEDLRHEKNRASQLVAQKKKEGKDPASVISEMKKVAGEIKKLEEKLREFEEKLREISLSIPNVPHESVPEGKSSKENVEVRRFGEKPKFSFPLKPHWEIGKKLGILDFEKAAKIAGSRFAVYFGAGAKLERSLINFMLDVHTEEKKYQEVLPPFIANERSLIGTGNLPKFENDLFKLRGYPWYMIPTAEVPLTNLYQDDILEADSLPKRFVAYTPCFRREAGSYGKDIRGLIRQHQFNKVELMIFSLPEDSYKELEKMTLDAEEVLKRLGLHYRVVVLCTADMGFAGAKTYDVELWMPARKKYMEISSCTNCEDFQARRANIRFRRKEKSKLEFVHTLNGSGVALGRTVSAILESYQQEDGSVVIPKVLRLYMDGLDKIT</sequence>
<dbReference type="SUPFAM" id="SSF46589">
    <property type="entry name" value="tRNA-binding arm"/>
    <property type="match status" value="1"/>
</dbReference>
<keyword evidence="5" id="KW-0963">Cytoplasm</keyword>
<dbReference type="Gene3D" id="3.30.930.10">
    <property type="entry name" value="Bira Bifunctional Protein, Domain 2"/>
    <property type="match status" value="1"/>
</dbReference>
<evidence type="ECO:0000256" key="12">
    <source>
        <dbReference type="ARBA" id="ARBA00033352"/>
    </source>
</evidence>
<feature type="domain" description="Aminoacyl-transfer RNA synthetases class-II family profile" evidence="17">
    <location>
        <begin position="130"/>
        <end position="401"/>
    </location>
</feature>
<name>X0SDY7_9ZZZZ</name>
<keyword evidence="10" id="KW-0030">Aminoacyl-tRNA synthetase</keyword>
<evidence type="ECO:0000256" key="4">
    <source>
        <dbReference type="ARBA" id="ARBA00012840"/>
    </source>
</evidence>
<evidence type="ECO:0000256" key="6">
    <source>
        <dbReference type="ARBA" id="ARBA00022598"/>
    </source>
</evidence>
<evidence type="ECO:0000256" key="14">
    <source>
        <dbReference type="ARBA" id="ARBA00047929"/>
    </source>
</evidence>
<evidence type="ECO:0000256" key="10">
    <source>
        <dbReference type="ARBA" id="ARBA00023146"/>
    </source>
</evidence>
<evidence type="ECO:0000256" key="9">
    <source>
        <dbReference type="ARBA" id="ARBA00022917"/>
    </source>
</evidence>
<comment type="caution">
    <text evidence="18">The sequence shown here is derived from an EMBL/GenBank/DDBJ whole genome shotgun (WGS) entry which is preliminary data.</text>
</comment>
<dbReference type="InterPro" id="IPR045864">
    <property type="entry name" value="aa-tRNA-synth_II/BPL/LPL"/>
</dbReference>
<dbReference type="PROSITE" id="PS50862">
    <property type="entry name" value="AA_TRNA_LIGASE_II"/>
    <property type="match status" value="1"/>
</dbReference>
<dbReference type="PANTHER" id="PTHR43697">
    <property type="entry name" value="SERYL-TRNA SYNTHETASE"/>
    <property type="match status" value="1"/>
</dbReference>